<evidence type="ECO:0000313" key="1">
    <source>
        <dbReference type="EMBL" id="WPB08481.1"/>
    </source>
</evidence>
<dbReference type="RefSeq" id="XP_023448560.2">
    <property type="nucleotide sequence ID" value="XM_023605073.2"/>
</dbReference>
<gene>
    <name evidence="1" type="ORF">RHO25_013147</name>
</gene>
<reference evidence="1 2" key="1">
    <citation type="submission" date="2023-09" db="EMBL/GenBank/DDBJ databases">
        <title>Complete-Gapless Cercospora beticola genome.</title>
        <authorList>
            <person name="Wyatt N.A."/>
            <person name="Spanner R.E."/>
            <person name="Bolton M.D."/>
        </authorList>
    </citation>
    <scope>NUCLEOTIDE SEQUENCE [LARGE SCALE GENOMIC DNA]</scope>
    <source>
        <strain evidence="1">Cb09-40</strain>
    </source>
</reference>
<protein>
    <submittedName>
        <fullName evidence="1">Uncharacterized protein</fullName>
    </submittedName>
</protein>
<accession>A0ABZ0P9Z1</accession>
<keyword evidence="2" id="KW-1185">Reference proteome</keyword>
<proteinExistence type="predicted"/>
<dbReference type="Proteomes" id="UP001302367">
    <property type="component" value="Chromosome 10"/>
</dbReference>
<evidence type="ECO:0000313" key="2">
    <source>
        <dbReference type="Proteomes" id="UP001302367"/>
    </source>
</evidence>
<sequence>MAFGGPARSALWGTVRQRAQLTRGTTNDHATSYDFTIADAFATQHRTAAHMTLPGAFPPAGHADMTTTDALPGSMSTATANTAWTQNPFLLSRHLVWRLRQRGLRVDRPHMQAVISAFTRYDERVWLLLQWARQIDRHVGPHERKRAIQQARARPAPPNWNWMSEEYDRQRALVPGLVLNDEAPASSTDSGISSPGKGDTLHEDVIESVARRIFCKLIKTWAPSHDASLLAFDLCKMPETLDFYIDDELRNRGNSMRPPDRRLELYSQQCAALHGRLCEFITTSEMLHLVPEYCPNADVTSSTEADMEKMYQGLAHWEQGTLFQSSSWDMVSTLHKVLLVVLILLGVPMTKQQD</sequence>
<dbReference type="GeneID" id="35436063"/>
<name>A0ABZ0P9Z1_CERBT</name>
<dbReference type="EMBL" id="CP134193">
    <property type="protein sequence ID" value="WPB08481.1"/>
    <property type="molecule type" value="Genomic_DNA"/>
</dbReference>
<organism evidence="1 2">
    <name type="scientific">Cercospora beticola</name>
    <name type="common">Sugarbeet leaf spot fungus</name>
    <dbReference type="NCBI Taxonomy" id="122368"/>
    <lineage>
        <taxon>Eukaryota</taxon>
        <taxon>Fungi</taxon>
        <taxon>Dikarya</taxon>
        <taxon>Ascomycota</taxon>
        <taxon>Pezizomycotina</taxon>
        <taxon>Dothideomycetes</taxon>
        <taxon>Dothideomycetidae</taxon>
        <taxon>Mycosphaerellales</taxon>
        <taxon>Mycosphaerellaceae</taxon>
        <taxon>Cercospora</taxon>
    </lineage>
</organism>